<dbReference type="InterPro" id="IPR036264">
    <property type="entry name" value="Bact_exopeptidase_dim_dom"/>
</dbReference>
<dbReference type="FunFam" id="3.30.70.360:FF:000004">
    <property type="entry name" value="Peptidase M20 domain-containing protein 2"/>
    <property type="match status" value="1"/>
</dbReference>
<dbReference type="SUPFAM" id="SSF55031">
    <property type="entry name" value="Bacterial exopeptidase dimerisation domain"/>
    <property type="match status" value="1"/>
</dbReference>
<dbReference type="Gene3D" id="3.40.630.10">
    <property type="entry name" value="Zn peptidases"/>
    <property type="match status" value="1"/>
</dbReference>
<sequence>MDIAGAKKAVCDAVDARADLLLAVSHQIHQHPEENFAEHFAHDLLTRSLESDGLTVDRGAYGLDTAFETNVGSTGPTIAVLLEYDALPGIGHACGHNVIAAAGLGAGLAAAVLAEELGGRVRILGTPAEEGGGGKILMADAGAFRQVDAALMIHPADHDLRSMTTIAIHRLDVTYSGLAAHAAAHPWLGRNALDGAVLGYMNVAALRQHIRPDERIHGVFTDGGDKPNIVPATAAMHWYVRAGSLRNLEELKPRVLAALEAGAGATGCTFDHQWIDPAYAELSSNSAMEDLYVANAKSVGRTVGPVSDAANVVGSTDMVNISHLVPSIHPMLAIAPPGIGIHTPRFAEFAVGAEGDRGVIDGAKIMAMTIVDLWSSDQALGRVREEFAATAS</sequence>
<accession>A0A6J6HDR1</accession>
<proteinExistence type="predicted"/>
<dbReference type="InterPro" id="IPR017439">
    <property type="entry name" value="Amidohydrolase"/>
</dbReference>
<dbReference type="Pfam" id="PF01546">
    <property type="entry name" value="Peptidase_M20"/>
    <property type="match status" value="1"/>
</dbReference>
<dbReference type="PIRSF" id="PIRSF037226">
    <property type="entry name" value="Amidohydrolase_ACY1L2_prd"/>
    <property type="match status" value="1"/>
</dbReference>
<dbReference type="AlphaFoldDB" id="A0A6J6HDR1"/>
<dbReference type="Gene3D" id="3.30.70.360">
    <property type="match status" value="1"/>
</dbReference>
<dbReference type="PANTHER" id="PTHR30575">
    <property type="entry name" value="PEPTIDASE M20"/>
    <property type="match status" value="1"/>
</dbReference>
<dbReference type="GO" id="GO:0016805">
    <property type="term" value="F:dipeptidase activity"/>
    <property type="evidence" value="ECO:0007669"/>
    <property type="project" value="InterPro"/>
</dbReference>
<dbReference type="NCBIfam" id="TIGR01891">
    <property type="entry name" value="amidohydrolases"/>
    <property type="match status" value="1"/>
</dbReference>
<dbReference type="InterPro" id="IPR017144">
    <property type="entry name" value="Xaa-Arg_dipeptidase"/>
</dbReference>
<reference evidence="1" key="1">
    <citation type="submission" date="2020-05" db="EMBL/GenBank/DDBJ databases">
        <authorList>
            <person name="Chiriac C."/>
            <person name="Salcher M."/>
            <person name="Ghai R."/>
            <person name="Kavagutti S V."/>
        </authorList>
    </citation>
    <scope>NUCLEOTIDE SEQUENCE</scope>
</reference>
<dbReference type="PANTHER" id="PTHR30575:SF0">
    <property type="entry name" value="XAA-ARG DIPEPTIDASE"/>
    <property type="match status" value="1"/>
</dbReference>
<dbReference type="SUPFAM" id="SSF53187">
    <property type="entry name" value="Zn-dependent exopeptidases"/>
    <property type="match status" value="1"/>
</dbReference>
<evidence type="ECO:0000313" key="1">
    <source>
        <dbReference type="EMBL" id="CAB4611060.1"/>
    </source>
</evidence>
<dbReference type="CDD" id="cd05672">
    <property type="entry name" value="M20_ACY1L2-like"/>
    <property type="match status" value="1"/>
</dbReference>
<organism evidence="1">
    <name type="scientific">freshwater metagenome</name>
    <dbReference type="NCBI Taxonomy" id="449393"/>
    <lineage>
        <taxon>unclassified sequences</taxon>
        <taxon>metagenomes</taxon>
        <taxon>ecological metagenomes</taxon>
    </lineage>
</organism>
<name>A0A6J6HDR1_9ZZZZ</name>
<dbReference type="InterPro" id="IPR002933">
    <property type="entry name" value="Peptidase_M20"/>
</dbReference>
<protein>
    <submittedName>
        <fullName evidence="1">Unannotated protein</fullName>
    </submittedName>
</protein>
<dbReference type="InterPro" id="IPR052030">
    <property type="entry name" value="Peptidase_M20/M20A_hydrolases"/>
</dbReference>
<dbReference type="EMBL" id="CAEZUP010000042">
    <property type="protein sequence ID" value="CAB4611060.1"/>
    <property type="molecule type" value="Genomic_DNA"/>
</dbReference>
<gene>
    <name evidence="1" type="ORF">UFOPK1835_01092</name>
</gene>